<dbReference type="RefSeq" id="WP_179387730.1">
    <property type="nucleotide sequence ID" value="NZ_JACBYQ010000001.1"/>
</dbReference>
<feature type="domain" description="Lipopolysaccharide assembly protein A" evidence="6">
    <location>
        <begin position="39"/>
        <end position="77"/>
    </location>
</feature>
<dbReference type="AlphaFoldDB" id="A0A7Y9S579"/>
<sequence length="81" mass="8720">MATSPSGPEAKRSAWLTPTVISAVVLTALALIFVFTNLGTARVQLLFWTVNSPLWVVILVALVVGVIIGSLFPWLKSRKKG</sequence>
<protein>
    <submittedName>
        <fullName evidence="7">Putative integral membrane protein</fullName>
    </submittedName>
</protein>
<evidence type="ECO:0000313" key="7">
    <source>
        <dbReference type="EMBL" id="NYE93891.1"/>
    </source>
</evidence>
<evidence type="ECO:0000256" key="2">
    <source>
        <dbReference type="ARBA" id="ARBA00022692"/>
    </source>
</evidence>
<dbReference type="Pfam" id="PF06305">
    <property type="entry name" value="LapA_dom"/>
    <property type="match status" value="1"/>
</dbReference>
<dbReference type="Proteomes" id="UP000521748">
    <property type="component" value="Unassembled WGS sequence"/>
</dbReference>
<dbReference type="EMBL" id="JACBYQ010000001">
    <property type="protein sequence ID" value="NYE93891.1"/>
    <property type="molecule type" value="Genomic_DNA"/>
</dbReference>
<name>A0A7Y9S579_9MICC</name>
<keyword evidence="2 5" id="KW-0812">Transmembrane</keyword>
<evidence type="ECO:0000313" key="8">
    <source>
        <dbReference type="Proteomes" id="UP000521748"/>
    </source>
</evidence>
<keyword evidence="8" id="KW-1185">Reference proteome</keyword>
<accession>A0A7Y9S579</accession>
<proteinExistence type="predicted"/>
<organism evidence="7 8">
    <name type="scientific">Psychromicrobium silvestre</name>
    <dbReference type="NCBI Taxonomy" id="1645614"/>
    <lineage>
        <taxon>Bacteria</taxon>
        <taxon>Bacillati</taxon>
        <taxon>Actinomycetota</taxon>
        <taxon>Actinomycetes</taxon>
        <taxon>Micrococcales</taxon>
        <taxon>Micrococcaceae</taxon>
        <taxon>Psychromicrobium</taxon>
    </lineage>
</organism>
<keyword evidence="1" id="KW-1003">Cell membrane</keyword>
<keyword evidence="4 5" id="KW-0472">Membrane</keyword>
<feature type="transmembrane region" description="Helical" evidence="5">
    <location>
        <begin position="54"/>
        <end position="75"/>
    </location>
</feature>
<reference evidence="7 8" key="1">
    <citation type="submission" date="2020-07" db="EMBL/GenBank/DDBJ databases">
        <title>Sequencing the genomes of 1000 actinobacteria strains.</title>
        <authorList>
            <person name="Klenk H.-P."/>
        </authorList>
    </citation>
    <scope>NUCLEOTIDE SEQUENCE [LARGE SCALE GENOMIC DNA]</scope>
    <source>
        <strain evidence="7 8">DSM 102047</strain>
    </source>
</reference>
<evidence type="ECO:0000256" key="3">
    <source>
        <dbReference type="ARBA" id="ARBA00022989"/>
    </source>
</evidence>
<keyword evidence="3 5" id="KW-1133">Transmembrane helix</keyword>
<evidence type="ECO:0000259" key="6">
    <source>
        <dbReference type="Pfam" id="PF06305"/>
    </source>
</evidence>
<evidence type="ECO:0000256" key="4">
    <source>
        <dbReference type="ARBA" id="ARBA00023136"/>
    </source>
</evidence>
<comment type="caution">
    <text evidence="7">The sequence shown here is derived from an EMBL/GenBank/DDBJ whole genome shotgun (WGS) entry which is preliminary data.</text>
</comment>
<evidence type="ECO:0000256" key="1">
    <source>
        <dbReference type="ARBA" id="ARBA00022475"/>
    </source>
</evidence>
<gene>
    <name evidence="7" type="ORF">FHU41_000112</name>
</gene>
<evidence type="ECO:0000256" key="5">
    <source>
        <dbReference type="SAM" id="Phobius"/>
    </source>
</evidence>
<dbReference type="InterPro" id="IPR010445">
    <property type="entry name" value="LapA_dom"/>
</dbReference>
<feature type="transmembrane region" description="Helical" evidence="5">
    <location>
        <begin position="12"/>
        <end position="34"/>
    </location>
</feature>
<dbReference type="GO" id="GO:0005886">
    <property type="term" value="C:plasma membrane"/>
    <property type="evidence" value="ECO:0007669"/>
    <property type="project" value="InterPro"/>
</dbReference>